<evidence type="ECO:0008006" key="4">
    <source>
        <dbReference type="Google" id="ProtNLM"/>
    </source>
</evidence>
<evidence type="ECO:0000313" key="3">
    <source>
        <dbReference type="Proteomes" id="UP001500133"/>
    </source>
</evidence>
<feature type="transmembrane region" description="Helical" evidence="1">
    <location>
        <begin position="77"/>
        <end position="95"/>
    </location>
</feature>
<name>A0ABP7LD42_9GAMM</name>
<keyword evidence="1" id="KW-1133">Transmembrane helix</keyword>
<evidence type="ECO:0000313" key="2">
    <source>
        <dbReference type="EMBL" id="GAA3897353.1"/>
    </source>
</evidence>
<keyword evidence="3" id="KW-1185">Reference proteome</keyword>
<keyword evidence="1" id="KW-0472">Membrane</keyword>
<comment type="caution">
    <text evidence="2">The sequence shown here is derived from an EMBL/GenBank/DDBJ whole genome shotgun (WGS) entry which is preliminary data.</text>
</comment>
<gene>
    <name evidence="2" type="ORF">GCM10022228_05060</name>
</gene>
<evidence type="ECO:0000256" key="1">
    <source>
        <dbReference type="SAM" id="Phobius"/>
    </source>
</evidence>
<sequence>MAASGFFDDAGEAIGNAIQAVVTFLRSLFANVLAAVNDVVSGLTRSLGISDSFFSILVLAVGLFLLLGGFRALLRGRLLGTIVQVGLGLLVLGWLTV</sequence>
<dbReference type="Proteomes" id="UP001500133">
    <property type="component" value="Unassembled WGS sequence"/>
</dbReference>
<reference evidence="3" key="1">
    <citation type="journal article" date="2019" name="Int. J. Syst. Evol. Microbiol.">
        <title>The Global Catalogue of Microorganisms (GCM) 10K type strain sequencing project: providing services to taxonomists for standard genome sequencing and annotation.</title>
        <authorList>
            <consortium name="The Broad Institute Genomics Platform"/>
            <consortium name="The Broad Institute Genome Sequencing Center for Infectious Disease"/>
            <person name="Wu L."/>
            <person name="Ma J."/>
        </authorList>
    </citation>
    <scope>NUCLEOTIDE SEQUENCE [LARGE SCALE GENOMIC DNA]</scope>
    <source>
        <strain evidence="3">JCM 16914</strain>
    </source>
</reference>
<dbReference type="RefSeq" id="WP_344701993.1">
    <property type="nucleotide sequence ID" value="NZ_BAAAZT010000022.1"/>
</dbReference>
<keyword evidence="1" id="KW-0812">Transmembrane</keyword>
<protein>
    <recommendedName>
        <fullName evidence="4">MFS transporter</fullName>
    </recommendedName>
</protein>
<organism evidence="2 3">
    <name type="scientific">Halomonas cibimaris</name>
    <dbReference type="NCBI Taxonomy" id="657012"/>
    <lineage>
        <taxon>Bacteria</taxon>
        <taxon>Pseudomonadati</taxon>
        <taxon>Pseudomonadota</taxon>
        <taxon>Gammaproteobacteria</taxon>
        <taxon>Oceanospirillales</taxon>
        <taxon>Halomonadaceae</taxon>
        <taxon>Halomonas</taxon>
    </lineage>
</organism>
<accession>A0ABP7LD42</accession>
<proteinExistence type="predicted"/>
<feature type="transmembrane region" description="Helical" evidence="1">
    <location>
        <begin position="52"/>
        <end position="70"/>
    </location>
</feature>
<dbReference type="EMBL" id="BAAAZT010000022">
    <property type="protein sequence ID" value="GAA3897353.1"/>
    <property type="molecule type" value="Genomic_DNA"/>
</dbReference>